<name>A0A2T5H0F1_9RHOB</name>
<sequence>MSFKRKFFFPILLGFSIAAKPSISVAQEQSQEPVRDIEEIVEDLELYVMPDAGPFRPDQIEIKNKLAIGEWARSGHALSTAEAFTHWDEEGEVPVACATCHSGAGFRAFYGLDGSDAGTVEAPVPTGGVVDCDTCHNPGLAAVEEVKFPSGLMHPIAPGEASCLTCHQGRASGLNISASVADMALDDTNVDLRFINPHYAVAASTWLGGYGGSGYHYDGKDYSGRFFHARPVATCVSCHDPHSLEVSQNTCMSCHENGEPDSIRLSRVSYDGSGNLDQGLRTDVSHNAERLMGFIQDYAETVAGTAILYDGHQYPYFFADANNDGQIDVNDGRSVAYNAWTPRLLKAAYNWKFVTTDKGAFAHNPHYVLELLYDSSEDLLTALGMDIMDTGMMR</sequence>
<reference evidence="2 3" key="1">
    <citation type="submission" date="2018-04" db="EMBL/GenBank/DDBJ databases">
        <title>Genomic Encyclopedia of Archaeal and Bacterial Type Strains, Phase II (KMG-II): from individual species to whole genera.</title>
        <authorList>
            <person name="Goeker M."/>
        </authorList>
    </citation>
    <scope>NUCLEOTIDE SEQUENCE [LARGE SCALE GENOMIC DNA]</scope>
    <source>
        <strain evidence="2 3">DSM 100434</strain>
    </source>
</reference>
<protein>
    <submittedName>
        <fullName evidence="2">Cytochrome c7-like protein</fullName>
    </submittedName>
</protein>
<dbReference type="RefSeq" id="WP_107818207.1">
    <property type="nucleotide sequence ID" value="NZ_QAOH01000038.1"/>
</dbReference>
<evidence type="ECO:0000313" key="3">
    <source>
        <dbReference type="Proteomes" id="UP000244077"/>
    </source>
</evidence>
<dbReference type="AlphaFoldDB" id="A0A2T5H0F1"/>
<dbReference type="EMBL" id="QAOH01000038">
    <property type="protein sequence ID" value="PTQ65064.1"/>
    <property type="molecule type" value="Genomic_DNA"/>
</dbReference>
<dbReference type="PANTHER" id="PTHR35038">
    <property type="entry name" value="DISSIMILATORY SULFITE REDUCTASE SIRA"/>
    <property type="match status" value="1"/>
</dbReference>
<comment type="caution">
    <text evidence="2">The sequence shown here is derived from an EMBL/GenBank/DDBJ whole genome shotgun (WGS) entry which is preliminary data.</text>
</comment>
<dbReference type="Proteomes" id="UP000244077">
    <property type="component" value="Unassembled WGS sequence"/>
</dbReference>
<proteinExistence type="predicted"/>
<evidence type="ECO:0000256" key="1">
    <source>
        <dbReference type="ARBA" id="ARBA00022729"/>
    </source>
</evidence>
<gene>
    <name evidence="2" type="ORF">C8N42_13816</name>
</gene>
<keyword evidence="3" id="KW-1185">Reference proteome</keyword>
<dbReference type="InterPro" id="IPR036280">
    <property type="entry name" value="Multihaem_cyt_sf"/>
</dbReference>
<dbReference type="OrthoDB" id="29411at2"/>
<organism evidence="2 3">
    <name type="scientific">Celeribacter persicus</name>
    <dbReference type="NCBI Taxonomy" id="1651082"/>
    <lineage>
        <taxon>Bacteria</taxon>
        <taxon>Pseudomonadati</taxon>
        <taxon>Pseudomonadota</taxon>
        <taxon>Alphaproteobacteria</taxon>
        <taxon>Rhodobacterales</taxon>
        <taxon>Roseobacteraceae</taxon>
        <taxon>Celeribacter</taxon>
    </lineage>
</organism>
<dbReference type="Gene3D" id="1.10.1130.10">
    <property type="entry name" value="Flavocytochrome C3, Chain A"/>
    <property type="match status" value="1"/>
</dbReference>
<evidence type="ECO:0000313" key="2">
    <source>
        <dbReference type="EMBL" id="PTQ65064.1"/>
    </source>
</evidence>
<accession>A0A2T5H0F1</accession>
<dbReference type="InterPro" id="IPR051829">
    <property type="entry name" value="Multiheme_Cytochr_ET"/>
</dbReference>
<keyword evidence="1" id="KW-0732">Signal</keyword>
<dbReference type="SUPFAM" id="SSF48695">
    <property type="entry name" value="Multiheme cytochromes"/>
    <property type="match status" value="1"/>
</dbReference>